<dbReference type="STRING" id="1499687.BN1080_01556"/>
<dbReference type="Pfam" id="PF17881">
    <property type="entry name" value="TseB"/>
    <property type="match status" value="1"/>
</dbReference>
<reference evidence="3 4" key="1">
    <citation type="submission" date="2014-09" db="EMBL/GenBank/DDBJ databases">
        <authorList>
            <person name="Urmite Genomes Urmite Genomes"/>
        </authorList>
    </citation>
    <scope>NUCLEOTIDE SEQUENCE [LARGE SCALE GENOMIC DNA]</scope>
    <source>
        <strain evidence="3 4">ES2</strain>
    </source>
</reference>
<name>A0A098ELF7_9BACL</name>
<dbReference type="Gene3D" id="3.10.450.40">
    <property type="match status" value="2"/>
</dbReference>
<protein>
    <recommendedName>
        <fullName evidence="2">Cell wall elongation regulator TseB-like domain-containing protein</fullName>
    </recommendedName>
</protein>
<dbReference type="SUPFAM" id="SSF54403">
    <property type="entry name" value="Cystatin/monellin"/>
    <property type="match status" value="2"/>
</dbReference>
<organism evidence="3 4">
    <name type="scientific">Planococcus massiliensis</name>
    <dbReference type="NCBI Taxonomy" id="1499687"/>
    <lineage>
        <taxon>Bacteria</taxon>
        <taxon>Bacillati</taxon>
        <taxon>Bacillota</taxon>
        <taxon>Bacilli</taxon>
        <taxon>Bacillales</taxon>
        <taxon>Caryophanaceae</taxon>
        <taxon>Planococcus</taxon>
    </lineage>
</organism>
<dbReference type="InterPro" id="IPR041401">
    <property type="entry name" value="TseB-like_dom"/>
</dbReference>
<evidence type="ECO:0000256" key="1">
    <source>
        <dbReference type="SAM" id="Phobius"/>
    </source>
</evidence>
<evidence type="ECO:0000259" key="2">
    <source>
        <dbReference type="Pfam" id="PF17881"/>
    </source>
</evidence>
<dbReference type="Proteomes" id="UP000043699">
    <property type="component" value="Unassembled WGS sequence"/>
</dbReference>
<feature type="transmembrane region" description="Helical" evidence="1">
    <location>
        <begin position="6"/>
        <end position="27"/>
    </location>
</feature>
<evidence type="ECO:0000313" key="3">
    <source>
        <dbReference type="EMBL" id="CEG22625.1"/>
    </source>
</evidence>
<accession>A0A098ELF7</accession>
<dbReference type="OrthoDB" id="2381181at2"/>
<keyword evidence="1" id="KW-1133">Transmembrane helix</keyword>
<dbReference type="EMBL" id="CCXS01000001">
    <property type="protein sequence ID" value="CEG22625.1"/>
    <property type="molecule type" value="Genomic_DNA"/>
</dbReference>
<feature type="domain" description="Cell wall elongation regulator TseB-like" evidence="2">
    <location>
        <begin position="38"/>
        <end position="81"/>
    </location>
</feature>
<evidence type="ECO:0000313" key="4">
    <source>
        <dbReference type="Proteomes" id="UP000043699"/>
    </source>
</evidence>
<keyword evidence="4" id="KW-1185">Reference proteome</keyword>
<dbReference type="AlphaFoldDB" id="A0A098ELF7"/>
<proteinExistence type="predicted"/>
<sequence length="158" mass="17667">MKQWVTFILGFLSFLAVALMIIVIVAGNKPYSDAEQRAIERVKDENLLAEVKQAYVYANKQTAVTVIGTDAKGKLNAIFVPTGEGEVKIAPLDEAMTAKQARKAVAKEAEVKEFLHTRLGMEKDGAVWEVAYKDKEDQLNYIYIMASDGKQWKKILNL</sequence>
<keyword evidence="1" id="KW-0812">Transmembrane</keyword>
<dbReference type="RefSeq" id="WP_052651419.1">
    <property type="nucleotide sequence ID" value="NZ_CCXS01000001.1"/>
</dbReference>
<gene>
    <name evidence="3" type="ORF">BN1080_01556</name>
</gene>
<dbReference type="InterPro" id="IPR046350">
    <property type="entry name" value="Cystatin_sf"/>
</dbReference>
<keyword evidence="1" id="KW-0472">Membrane</keyword>